<reference evidence="1" key="2">
    <citation type="submission" date="2025-08" db="UniProtKB">
        <authorList>
            <consortium name="Ensembl"/>
        </authorList>
    </citation>
    <scope>IDENTIFICATION</scope>
</reference>
<dbReference type="InterPro" id="IPR027417">
    <property type="entry name" value="P-loop_NTPase"/>
</dbReference>
<protein>
    <submittedName>
        <fullName evidence="1">NEDD4-binding protein 2-like 1</fullName>
    </submittedName>
</protein>
<reference evidence="1 2" key="1">
    <citation type="submission" date="2019-04" db="EMBL/GenBank/DDBJ databases">
        <authorList>
            <consortium name="Wellcome Sanger Institute Data Sharing"/>
        </authorList>
    </citation>
    <scope>NUCLEOTIDE SEQUENCE [LARGE SCALE GENOMIC DNA]</scope>
</reference>
<dbReference type="GeneID" id="108936088"/>
<dbReference type="SUPFAM" id="SSF52540">
    <property type="entry name" value="P-loop containing nucleoside triphosphate hydrolases"/>
    <property type="match status" value="1"/>
</dbReference>
<name>A0A8C9TZK3_SCLFO</name>
<dbReference type="PANTHER" id="PTHR13308">
    <property type="entry name" value="NEDD4-BINDING PROTEIN 2-LIKE 1"/>
    <property type="match status" value="1"/>
</dbReference>
<dbReference type="OrthoDB" id="3231855at2759"/>
<dbReference type="GeneTree" id="ENSGT00940000164462"/>
<dbReference type="AlphaFoldDB" id="A0A8C9TZK3"/>
<dbReference type="RefSeq" id="XP_018610672.1">
    <property type="nucleotide sequence ID" value="XM_018755156.2"/>
</dbReference>
<proteinExistence type="predicted"/>
<dbReference type="InterPro" id="IPR026302">
    <property type="entry name" value="NEDD4-bd_p2"/>
</dbReference>
<dbReference type="Pfam" id="PF13671">
    <property type="entry name" value="AAA_33"/>
    <property type="match status" value="1"/>
</dbReference>
<reference evidence="1" key="3">
    <citation type="submission" date="2025-09" db="UniProtKB">
        <authorList>
            <consortium name="Ensembl"/>
        </authorList>
    </citation>
    <scope>IDENTIFICATION</scope>
</reference>
<sequence>MTYGQRRFNRPHLYILRGLPGSGKSSFAKKIRARYGEGRILSSDDYFRNEQGVMVHFDRQKLPEAHRVNRRLAWEAMRDGVHPVIIDNTNITCRDMRSYVKMGLRFGYHIRFRYTRDSWRRTVEELHERINGKVPLWVMKRMKRRYEFISSIYDVLYGLCDS</sequence>
<organism evidence="1 2">
    <name type="scientific">Scleropages formosus</name>
    <name type="common">Asian bonytongue</name>
    <name type="synonym">Osteoglossum formosum</name>
    <dbReference type="NCBI Taxonomy" id="113540"/>
    <lineage>
        <taxon>Eukaryota</taxon>
        <taxon>Metazoa</taxon>
        <taxon>Chordata</taxon>
        <taxon>Craniata</taxon>
        <taxon>Vertebrata</taxon>
        <taxon>Euteleostomi</taxon>
        <taxon>Actinopterygii</taxon>
        <taxon>Neopterygii</taxon>
        <taxon>Teleostei</taxon>
        <taxon>Osteoglossocephala</taxon>
        <taxon>Osteoglossomorpha</taxon>
        <taxon>Osteoglossiformes</taxon>
        <taxon>Osteoglossidae</taxon>
        <taxon>Scleropages</taxon>
    </lineage>
</organism>
<keyword evidence="2" id="KW-1185">Reference proteome</keyword>
<dbReference type="Proteomes" id="UP000694397">
    <property type="component" value="Chromosome 4"/>
</dbReference>
<gene>
    <name evidence="1" type="primary">LOC108936088</name>
</gene>
<evidence type="ECO:0000313" key="2">
    <source>
        <dbReference type="Proteomes" id="UP000694397"/>
    </source>
</evidence>
<evidence type="ECO:0000313" key="1">
    <source>
        <dbReference type="Ensembl" id="ENSSFOP00015059151.1"/>
    </source>
</evidence>
<dbReference type="PANTHER" id="PTHR13308:SF5">
    <property type="entry name" value="NEDD4-BINDING PROTEIN 2-LIKE 1"/>
    <property type="match status" value="1"/>
</dbReference>
<dbReference type="Ensembl" id="ENSSFOT00015063205.1">
    <property type="protein sequence ID" value="ENSSFOP00015059151.1"/>
    <property type="gene ID" value="ENSSFOG00015026666.1"/>
</dbReference>
<accession>A0A8C9TZK3</accession>
<dbReference type="Gene3D" id="3.40.50.300">
    <property type="entry name" value="P-loop containing nucleotide triphosphate hydrolases"/>
    <property type="match status" value="1"/>
</dbReference>